<proteinExistence type="predicted"/>
<accession>A0A0F9I405</accession>
<organism evidence="1">
    <name type="scientific">marine sediment metagenome</name>
    <dbReference type="NCBI Taxonomy" id="412755"/>
    <lineage>
        <taxon>unclassified sequences</taxon>
        <taxon>metagenomes</taxon>
        <taxon>ecological metagenomes</taxon>
    </lineage>
</organism>
<gene>
    <name evidence="1" type="ORF">LCGC14_1627250</name>
</gene>
<evidence type="ECO:0000313" key="1">
    <source>
        <dbReference type="EMBL" id="KKM22252.1"/>
    </source>
</evidence>
<protein>
    <submittedName>
        <fullName evidence="1">Uncharacterized protein</fullName>
    </submittedName>
</protein>
<reference evidence="1" key="1">
    <citation type="journal article" date="2015" name="Nature">
        <title>Complex archaea that bridge the gap between prokaryotes and eukaryotes.</title>
        <authorList>
            <person name="Spang A."/>
            <person name="Saw J.H."/>
            <person name="Jorgensen S.L."/>
            <person name="Zaremba-Niedzwiedzka K."/>
            <person name="Martijn J."/>
            <person name="Lind A.E."/>
            <person name="van Eijk R."/>
            <person name="Schleper C."/>
            <person name="Guy L."/>
            <person name="Ettema T.J."/>
        </authorList>
    </citation>
    <scope>NUCLEOTIDE SEQUENCE</scope>
</reference>
<sequence length="35" mass="3989">MKTCEEHDGAVVVYDEMDCPVCEEIDDLKSEIDDL</sequence>
<comment type="caution">
    <text evidence="1">The sequence shown here is derived from an EMBL/GenBank/DDBJ whole genome shotgun (WGS) entry which is preliminary data.</text>
</comment>
<dbReference type="AlphaFoldDB" id="A0A0F9I405"/>
<name>A0A0F9I405_9ZZZZ</name>
<dbReference type="EMBL" id="LAZR01013375">
    <property type="protein sequence ID" value="KKM22252.1"/>
    <property type="molecule type" value="Genomic_DNA"/>
</dbReference>